<keyword evidence="6" id="KW-0680">Restriction system</keyword>
<dbReference type="GO" id="GO:0008170">
    <property type="term" value="F:N-methyltransferase activity"/>
    <property type="evidence" value="ECO:0007669"/>
    <property type="project" value="InterPro"/>
</dbReference>
<protein>
    <recommendedName>
        <fullName evidence="2">site-specific DNA-methyltransferase (adenine-specific)</fullName>
        <ecNumber evidence="2">2.1.1.72</ecNumber>
    </recommendedName>
</protein>
<keyword evidence="10" id="KW-1185">Reference proteome</keyword>
<dbReference type="AlphaFoldDB" id="A3U046"/>
<evidence type="ECO:0000313" key="9">
    <source>
        <dbReference type="EMBL" id="EAQ02677.1"/>
    </source>
</evidence>
<evidence type="ECO:0000256" key="6">
    <source>
        <dbReference type="ARBA" id="ARBA00022747"/>
    </source>
</evidence>
<dbReference type="Proteomes" id="UP000004318">
    <property type="component" value="Unassembled WGS sequence"/>
</dbReference>
<dbReference type="Gene3D" id="3.40.50.150">
    <property type="entry name" value="Vaccinia Virus protein VP39"/>
    <property type="match status" value="1"/>
</dbReference>
<evidence type="ECO:0000313" key="10">
    <source>
        <dbReference type="Proteomes" id="UP000004318"/>
    </source>
</evidence>
<organism evidence="9 10">
    <name type="scientific">Pseudooceanicola batsensis (strain ATCC BAA-863 / DSM 15984 / KCTC 12145 / HTCC2597)</name>
    <name type="common">Oceanicola batsensis</name>
    <dbReference type="NCBI Taxonomy" id="252305"/>
    <lineage>
        <taxon>Bacteria</taxon>
        <taxon>Pseudomonadati</taxon>
        <taxon>Pseudomonadota</taxon>
        <taxon>Alphaproteobacteria</taxon>
        <taxon>Rhodobacterales</taxon>
        <taxon>Paracoccaceae</taxon>
        <taxon>Pseudooceanicola</taxon>
    </lineage>
</organism>
<evidence type="ECO:0000256" key="1">
    <source>
        <dbReference type="ARBA" id="ARBA00006594"/>
    </source>
</evidence>
<dbReference type="STRING" id="252305.OB2597_18212"/>
<dbReference type="Pfam" id="PF02384">
    <property type="entry name" value="N6_Mtase"/>
    <property type="match status" value="1"/>
</dbReference>
<dbReference type="EC" id="2.1.1.72" evidence="2"/>
<evidence type="ECO:0000256" key="3">
    <source>
        <dbReference type="ARBA" id="ARBA00022603"/>
    </source>
</evidence>
<dbReference type="PANTHER" id="PTHR33841">
    <property type="entry name" value="DNA METHYLTRANSFERASE YEEA-RELATED"/>
    <property type="match status" value="1"/>
</dbReference>
<gene>
    <name evidence="9" type="ORF">OB2597_18212</name>
</gene>
<dbReference type="GO" id="GO:0009007">
    <property type="term" value="F:site-specific DNA-methyltransferase (adenine-specific) activity"/>
    <property type="evidence" value="ECO:0007669"/>
    <property type="project" value="UniProtKB-EC"/>
</dbReference>
<dbReference type="PRINTS" id="PR00507">
    <property type="entry name" value="N12N6MTFRASE"/>
</dbReference>
<name>A3U046_PSEBH</name>
<evidence type="ECO:0000256" key="4">
    <source>
        <dbReference type="ARBA" id="ARBA00022679"/>
    </source>
</evidence>
<comment type="similarity">
    <text evidence="1">Belongs to the N(4)/N(6)-methyltransferase family.</text>
</comment>
<dbReference type="SUPFAM" id="SSF53335">
    <property type="entry name" value="S-adenosyl-L-methionine-dependent methyltransferases"/>
    <property type="match status" value="1"/>
</dbReference>
<keyword evidence="4" id="KW-0808">Transferase</keyword>
<dbReference type="OrthoDB" id="9806213at2"/>
<dbReference type="PANTHER" id="PTHR33841:SF5">
    <property type="entry name" value="DNA METHYLASE (MODIFICATION METHYLASE) (METHYLTRANSFERASE)-RELATED"/>
    <property type="match status" value="1"/>
</dbReference>
<evidence type="ECO:0000259" key="8">
    <source>
        <dbReference type="Pfam" id="PF02384"/>
    </source>
</evidence>
<sequence>MSPDAFEKWLDRLGYSAEPAVLHRRGEDIPDAHPYALEIKTLLKPEGAIRARAVFEVEGVPTVVFVSEDGARLSSAALDEARKKIWNQNLATVVIEVVGDKALALPARKLKKAGERLHLADARPDGPFSALDVATANLSRRVPKWFDVKARVDRKLLHNLTNAVAKLTEDGFDGIASERIRRHLAELLMGQVLFISYLEHREIVGETYRSRRGVGQLHNLVADADRPGLRSLIDKLRSDFNGDFLGDDRHDPWQALTANGFALLNQFLRRTDMQTGQGDFWNYDFSYIPVELLSGLYEKFLTPEEQAKEGAYYTPRNLAMLAVDQAFLASQDPLDEVIFDGACGSGILLTTAYRRLLALQEARLGRQLGFAERGDLLKRRIFGSDINFMACRVTAFSLYLSLLEGLDPADILEAQESDGTKLPPLKGSNLAHGSEQGDFFREAHAFRGRRFSLIISNPPWAEPEGASRTSADDWAEQAGVPFVRRQIAGAYALRAADFLAESGRICLILPIGQLLGASSEDFVETLLNTYRPTRLINFGDLQGLLFPTAENTCHVFLGEGRSADARNLVPFDETFEYLVPKADLSLALGRLTMQSADRHKLQTRSVADDPQLLVTMMWGDASDLAIWTRLTMRGTFAEFWRGQKASRRWVYRKGIHLNDKSRDAMSAEPLKQRRFVPVAALSAGSPVLHKALLSSWPADQTTVVGLNEAIMAVFDGPRVLFPDGFSREEHNIRAVYYDRPASFTHSVGVISGPKADARLLKFAAVFLRSSLARYFLMMRGWKMLCERNGVHLADVETFPFFEPSIAPDPKAAVGVVERVSAHLDEIARLDEFKQAPRYTALYGELDDAIFTYFGLSQDERRLVRETVSLLMPSIRPRSFKSLDTPAQHLVKAEDLGIYAKALAQSLTDWRKRMGGRGSFRVEIAASDPSRAGPSGIVRVLFSSDEDRSAEFDTEVSDELVLETLAQLRSSGLRALPSGDFLTLVPDALLWVDGALYLVRPLTRRSWTVRQAMRDAERIVRDVQARAEQGKQTVIA</sequence>
<dbReference type="REBASE" id="26809">
    <property type="entry name" value="ObaORF18212P"/>
</dbReference>
<dbReference type="InterPro" id="IPR029063">
    <property type="entry name" value="SAM-dependent_MTases_sf"/>
</dbReference>
<dbReference type="RefSeq" id="WP_009803681.1">
    <property type="nucleotide sequence ID" value="NZ_AAMO01000007.1"/>
</dbReference>
<evidence type="ECO:0000256" key="2">
    <source>
        <dbReference type="ARBA" id="ARBA00011900"/>
    </source>
</evidence>
<comment type="catalytic activity">
    <reaction evidence="7">
        <text>a 2'-deoxyadenosine in DNA + S-adenosyl-L-methionine = an N(6)-methyl-2'-deoxyadenosine in DNA + S-adenosyl-L-homocysteine + H(+)</text>
        <dbReference type="Rhea" id="RHEA:15197"/>
        <dbReference type="Rhea" id="RHEA-COMP:12418"/>
        <dbReference type="Rhea" id="RHEA-COMP:12419"/>
        <dbReference type="ChEBI" id="CHEBI:15378"/>
        <dbReference type="ChEBI" id="CHEBI:57856"/>
        <dbReference type="ChEBI" id="CHEBI:59789"/>
        <dbReference type="ChEBI" id="CHEBI:90615"/>
        <dbReference type="ChEBI" id="CHEBI:90616"/>
        <dbReference type="EC" id="2.1.1.72"/>
    </reaction>
</comment>
<evidence type="ECO:0000256" key="5">
    <source>
        <dbReference type="ARBA" id="ARBA00022691"/>
    </source>
</evidence>
<keyword evidence="3" id="KW-0489">Methyltransferase</keyword>
<proteinExistence type="inferred from homology"/>
<evidence type="ECO:0000256" key="7">
    <source>
        <dbReference type="ARBA" id="ARBA00047942"/>
    </source>
</evidence>
<dbReference type="InterPro" id="IPR002052">
    <property type="entry name" value="DNA_methylase_N6_adenine_CS"/>
</dbReference>
<dbReference type="GO" id="GO:0032259">
    <property type="term" value="P:methylation"/>
    <property type="evidence" value="ECO:0007669"/>
    <property type="project" value="UniProtKB-KW"/>
</dbReference>
<comment type="caution">
    <text evidence="9">The sequence shown here is derived from an EMBL/GenBank/DDBJ whole genome shotgun (WGS) entry which is preliminary data.</text>
</comment>
<dbReference type="GO" id="GO:0009307">
    <property type="term" value="P:DNA restriction-modification system"/>
    <property type="evidence" value="ECO:0007669"/>
    <property type="project" value="UniProtKB-KW"/>
</dbReference>
<dbReference type="InterPro" id="IPR050953">
    <property type="entry name" value="N4_N6_ade-DNA_methylase"/>
</dbReference>
<feature type="domain" description="DNA methylase adenine-specific" evidence="8">
    <location>
        <begin position="292"/>
        <end position="520"/>
    </location>
</feature>
<dbReference type="GO" id="GO:0003677">
    <property type="term" value="F:DNA binding"/>
    <property type="evidence" value="ECO:0007669"/>
    <property type="project" value="InterPro"/>
</dbReference>
<dbReference type="PROSITE" id="PS00092">
    <property type="entry name" value="N6_MTASE"/>
    <property type="match status" value="1"/>
</dbReference>
<dbReference type="HOGENOM" id="CLU_007039_0_0_5"/>
<reference evidence="9 10" key="1">
    <citation type="journal article" date="2010" name="J. Bacteriol.">
        <title>Genome sequences of Oceanicola granulosus HTCC2516(T) and Oceanicola batsensis HTCC2597(TDelta).</title>
        <authorList>
            <person name="Thrash J.C."/>
            <person name="Cho J.C."/>
            <person name="Vergin K.L."/>
            <person name="Giovannoni S.J."/>
        </authorList>
    </citation>
    <scope>NUCLEOTIDE SEQUENCE [LARGE SCALE GENOMIC DNA]</scope>
    <source>
        <strain evidence="10">ATCC BAA-863 / DSM 15984 / KCTC 12145 / HTCC2597</strain>
    </source>
</reference>
<dbReference type="EMBL" id="AAMO01000007">
    <property type="protein sequence ID" value="EAQ02677.1"/>
    <property type="molecule type" value="Genomic_DNA"/>
</dbReference>
<accession>A3U046</accession>
<keyword evidence="5" id="KW-0949">S-adenosyl-L-methionine</keyword>
<dbReference type="InterPro" id="IPR003356">
    <property type="entry name" value="DNA_methylase_A-5"/>
</dbReference>